<organism evidence="1 2">
    <name type="scientific">Exophiala oligosperma</name>
    <dbReference type="NCBI Taxonomy" id="215243"/>
    <lineage>
        <taxon>Eukaryota</taxon>
        <taxon>Fungi</taxon>
        <taxon>Dikarya</taxon>
        <taxon>Ascomycota</taxon>
        <taxon>Pezizomycotina</taxon>
        <taxon>Eurotiomycetes</taxon>
        <taxon>Chaetothyriomycetidae</taxon>
        <taxon>Chaetothyriales</taxon>
        <taxon>Herpotrichiellaceae</taxon>
        <taxon>Exophiala</taxon>
    </lineage>
</organism>
<dbReference type="GeneID" id="27360183"/>
<evidence type="ECO:0000313" key="2">
    <source>
        <dbReference type="Proteomes" id="UP000053342"/>
    </source>
</evidence>
<gene>
    <name evidence="1" type="ORF">PV06_08109</name>
</gene>
<sequence length="103" mass="10990">MQSYMTPSGRRNGANAMVSDYSFSIIASILTRLRGSPPLKRSRVSFRRCCVTGSATMAFYNSAPSLARQSVFVSASFPSQSATAGGSSLTILARRSDSLPEVT</sequence>
<reference evidence="1 2" key="1">
    <citation type="submission" date="2015-01" db="EMBL/GenBank/DDBJ databases">
        <title>The Genome Sequence of Exophiala oligosperma CBS72588.</title>
        <authorList>
            <consortium name="The Broad Institute Genomics Platform"/>
            <person name="Cuomo C."/>
            <person name="de Hoog S."/>
            <person name="Gorbushina A."/>
            <person name="Stielow B."/>
            <person name="Teixiera M."/>
            <person name="Abouelleil A."/>
            <person name="Chapman S.B."/>
            <person name="Priest M."/>
            <person name="Young S.K."/>
            <person name="Wortman J."/>
            <person name="Nusbaum C."/>
            <person name="Birren B."/>
        </authorList>
    </citation>
    <scope>NUCLEOTIDE SEQUENCE [LARGE SCALE GENOMIC DNA]</scope>
    <source>
        <strain evidence="1 2">CBS 72588</strain>
    </source>
</reference>
<dbReference type="VEuPathDB" id="FungiDB:PV06_08109"/>
<protein>
    <submittedName>
        <fullName evidence="1">Uncharacterized protein</fullName>
    </submittedName>
</protein>
<proteinExistence type="predicted"/>
<dbReference type="AlphaFoldDB" id="A0A0D2D8V9"/>
<keyword evidence="2" id="KW-1185">Reference proteome</keyword>
<name>A0A0D2D8V9_9EURO</name>
<evidence type="ECO:0000313" key="1">
    <source>
        <dbReference type="EMBL" id="KIW39503.1"/>
    </source>
</evidence>
<dbReference type="HOGENOM" id="CLU_2263758_0_0_1"/>
<dbReference type="RefSeq" id="XP_016259719.1">
    <property type="nucleotide sequence ID" value="XM_016409411.1"/>
</dbReference>
<dbReference type="Proteomes" id="UP000053342">
    <property type="component" value="Unassembled WGS sequence"/>
</dbReference>
<accession>A0A0D2D8V9</accession>
<dbReference type="EMBL" id="KN847339">
    <property type="protein sequence ID" value="KIW39503.1"/>
    <property type="molecule type" value="Genomic_DNA"/>
</dbReference>